<sequence>MRRLYILYDTHCELCRRCRVWLGQQPTFVPLVFLPFDSAEAGCRFPHLEELHPDKEIVVISDAGAVWQGGAAWVMCLWALQEYREWSQRLAHPALLSLARRLCEVVSANRYKISRWLKGAQTHEDLRRKLELFPAPPPCAPGGYCKTR</sequence>
<proteinExistence type="predicted"/>
<dbReference type="InParanoid" id="B4D0C6"/>
<accession>B4D0C6</accession>
<name>B4D0C6_9BACT</name>
<dbReference type="EMBL" id="ABVL01000005">
    <property type="protein sequence ID" value="EDY20440.1"/>
    <property type="molecule type" value="Genomic_DNA"/>
</dbReference>
<gene>
    <name evidence="1" type="ORF">CfE428DRAFT_2364</name>
</gene>
<evidence type="ECO:0008006" key="3">
    <source>
        <dbReference type="Google" id="ProtNLM"/>
    </source>
</evidence>
<protein>
    <recommendedName>
        <fullName evidence="3">Thiol-disulphide oxidoreductase DCC</fullName>
    </recommendedName>
</protein>
<organism evidence="1 2">
    <name type="scientific">Chthoniobacter flavus Ellin428</name>
    <dbReference type="NCBI Taxonomy" id="497964"/>
    <lineage>
        <taxon>Bacteria</taxon>
        <taxon>Pseudomonadati</taxon>
        <taxon>Verrucomicrobiota</taxon>
        <taxon>Spartobacteria</taxon>
        <taxon>Chthoniobacterales</taxon>
        <taxon>Chthoniobacteraceae</taxon>
        <taxon>Chthoniobacter</taxon>
    </lineage>
</organism>
<dbReference type="GO" id="GO:0015035">
    <property type="term" value="F:protein-disulfide reductase activity"/>
    <property type="evidence" value="ECO:0007669"/>
    <property type="project" value="InterPro"/>
</dbReference>
<dbReference type="STRING" id="497964.CfE428DRAFT_2364"/>
<dbReference type="AlphaFoldDB" id="B4D0C6"/>
<dbReference type="Proteomes" id="UP000005824">
    <property type="component" value="Unassembled WGS sequence"/>
</dbReference>
<dbReference type="eggNOG" id="COG3011">
    <property type="taxonomic scope" value="Bacteria"/>
</dbReference>
<dbReference type="InterPro" id="IPR007263">
    <property type="entry name" value="DCC1-like"/>
</dbReference>
<dbReference type="RefSeq" id="WP_006979689.1">
    <property type="nucleotide sequence ID" value="NZ_ABVL01000005.1"/>
</dbReference>
<comment type="caution">
    <text evidence="1">The sequence shown here is derived from an EMBL/GenBank/DDBJ whole genome shotgun (WGS) entry which is preliminary data.</text>
</comment>
<evidence type="ECO:0000313" key="1">
    <source>
        <dbReference type="EMBL" id="EDY20440.1"/>
    </source>
</evidence>
<keyword evidence="2" id="KW-1185">Reference proteome</keyword>
<reference evidence="1 2" key="1">
    <citation type="journal article" date="2011" name="J. Bacteriol.">
        <title>Genome sequence of Chthoniobacter flavus Ellin428, an aerobic heterotrophic soil bacterium.</title>
        <authorList>
            <person name="Kant R."/>
            <person name="van Passel M.W."/>
            <person name="Palva A."/>
            <person name="Lucas S."/>
            <person name="Lapidus A."/>
            <person name="Glavina Del Rio T."/>
            <person name="Dalin E."/>
            <person name="Tice H."/>
            <person name="Bruce D."/>
            <person name="Goodwin L."/>
            <person name="Pitluck S."/>
            <person name="Larimer F.W."/>
            <person name="Land M.L."/>
            <person name="Hauser L."/>
            <person name="Sangwan P."/>
            <person name="de Vos W.M."/>
            <person name="Janssen P.H."/>
            <person name="Smidt H."/>
        </authorList>
    </citation>
    <scope>NUCLEOTIDE SEQUENCE [LARGE SCALE GENOMIC DNA]</scope>
    <source>
        <strain evidence="1 2">Ellin428</strain>
    </source>
</reference>
<dbReference type="Pfam" id="PF04134">
    <property type="entry name" value="DCC1-like"/>
    <property type="match status" value="1"/>
</dbReference>
<evidence type="ECO:0000313" key="2">
    <source>
        <dbReference type="Proteomes" id="UP000005824"/>
    </source>
</evidence>